<evidence type="ECO:0000256" key="5">
    <source>
        <dbReference type="ARBA" id="ARBA00023295"/>
    </source>
</evidence>
<evidence type="ECO:0000256" key="3">
    <source>
        <dbReference type="ARBA" id="ARBA00022801"/>
    </source>
</evidence>
<protein>
    <submittedName>
        <fullName evidence="10">Glycoside hydrolase family 97 protein</fullName>
    </submittedName>
</protein>
<dbReference type="Gene3D" id="3.20.20.70">
    <property type="entry name" value="Aldolase class I"/>
    <property type="match status" value="1"/>
</dbReference>
<evidence type="ECO:0000256" key="1">
    <source>
        <dbReference type="ARBA" id="ARBA00001913"/>
    </source>
</evidence>
<dbReference type="EMBL" id="JAGUCO010000012">
    <property type="protein sequence ID" value="MBS2099584.1"/>
    <property type="molecule type" value="Genomic_DNA"/>
</dbReference>
<dbReference type="Pfam" id="PF14509">
    <property type="entry name" value="GH97_C"/>
    <property type="match status" value="1"/>
</dbReference>
<dbReference type="Proteomes" id="UP000708576">
    <property type="component" value="Unassembled WGS sequence"/>
</dbReference>
<comment type="subunit">
    <text evidence="2">Monomer.</text>
</comment>
<dbReference type="InterPro" id="IPR013785">
    <property type="entry name" value="Aldolase_TIM"/>
</dbReference>
<comment type="caution">
    <text evidence="10">The sequence shown here is derived from an EMBL/GenBank/DDBJ whole genome shotgun (WGS) entry which is preliminary data.</text>
</comment>
<dbReference type="InterPro" id="IPR052720">
    <property type="entry name" value="Glycosyl_hydrolase_97"/>
</dbReference>
<keyword evidence="3 10" id="KW-0378">Hydrolase</keyword>
<proteinExistence type="predicted"/>
<keyword evidence="5" id="KW-0326">Glycosidase</keyword>
<evidence type="ECO:0000313" key="10">
    <source>
        <dbReference type="EMBL" id="MBS2099584.1"/>
    </source>
</evidence>
<dbReference type="PANTHER" id="PTHR35803">
    <property type="entry name" value="GLUCAN 1,4-ALPHA-GLUCOSIDASE SUSB-RELATED"/>
    <property type="match status" value="1"/>
</dbReference>
<reference evidence="10 11" key="1">
    <citation type="journal article" date="2015" name="Int. J. Syst. Evol. Microbiol.">
        <title>Carboxylicivirga linearis sp. nov., isolated from a sea cucumber culture pond.</title>
        <authorList>
            <person name="Wang F.Q."/>
            <person name="Zhou Y.X."/>
            <person name="Lin X.Z."/>
            <person name="Chen G.J."/>
            <person name="Du Z.J."/>
        </authorList>
    </citation>
    <scope>NUCLEOTIDE SEQUENCE [LARGE SCALE GENOMIC DNA]</scope>
    <source>
        <strain evidence="10 11">FB218</strain>
    </source>
</reference>
<dbReference type="Gene3D" id="2.60.40.1180">
    <property type="entry name" value="Golgi alpha-mannosidase II"/>
    <property type="match status" value="1"/>
</dbReference>
<dbReference type="RefSeq" id="WP_212216825.1">
    <property type="nucleotide sequence ID" value="NZ_JAGUCO010000012.1"/>
</dbReference>
<feature type="chain" id="PRO_5047448197" evidence="6">
    <location>
        <begin position="22"/>
        <end position="647"/>
    </location>
</feature>
<dbReference type="InterPro" id="IPR019563">
    <property type="entry name" value="GH97_catalytic"/>
</dbReference>
<feature type="domain" description="Glycosyl-hydrolase 97 N-terminal" evidence="8">
    <location>
        <begin position="24"/>
        <end position="282"/>
    </location>
</feature>
<dbReference type="Pfam" id="PF10566">
    <property type="entry name" value="Glyco_hydro_97"/>
    <property type="match status" value="1"/>
</dbReference>
<evidence type="ECO:0000313" key="11">
    <source>
        <dbReference type="Proteomes" id="UP000708576"/>
    </source>
</evidence>
<dbReference type="InterPro" id="IPR014718">
    <property type="entry name" value="GH-type_carb-bd"/>
</dbReference>
<feature type="domain" description="Glycosyl-hydrolase 97 C-terminal oligomerisation" evidence="9">
    <location>
        <begin position="549"/>
        <end position="646"/>
    </location>
</feature>
<dbReference type="Gene3D" id="2.70.98.10">
    <property type="match status" value="1"/>
</dbReference>
<name>A0ABS5JXG0_9BACT</name>
<dbReference type="InterPro" id="IPR017853">
    <property type="entry name" value="GH"/>
</dbReference>
<evidence type="ECO:0000259" key="8">
    <source>
        <dbReference type="Pfam" id="PF14508"/>
    </source>
</evidence>
<evidence type="ECO:0000256" key="4">
    <source>
        <dbReference type="ARBA" id="ARBA00022837"/>
    </source>
</evidence>
<accession>A0ABS5JXG0</accession>
<keyword evidence="4" id="KW-0106">Calcium</keyword>
<gene>
    <name evidence="10" type="ORF">KEM10_14915</name>
</gene>
<dbReference type="SUPFAM" id="SSF51445">
    <property type="entry name" value="(Trans)glycosidases"/>
    <property type="match status" value="1"/>
</dbReference>
<evidence type="ECO:0000256" key="6">
    <source>
        <dbReference type="SAM" id="SignalP"/>
    </source>
</evidence>
<dbReference type="PANTHER" id="PTHR35803:SF2">
    <property type="entry name" value="RETAINING ALPHA-GALACTOSIDASE"/>
    <property type="match status" value="1"/>
</dbReference>
<feature type="domain" description="Glycosyl-hydrolase 97 catalytic" evidence="7">
    <location>
        <begin position="299"/>
        <end position="451"/>
    </location>
</feature>
<evidence type="ECO:0000259" key="9">
    <source>
        <dbReference type="Pfam" id="PF14509"/>
    </source>
</evidence>
<keyword evidence="11" id="KW-1185">Reference proteome</keyword>
<dbReference type="InterPro" id="IPR013780">
    <property type="entry name" value="Glyco_hydro_b"/>
</dbReference>
<feature type="signal peptide" evidence="6">
    <location>
        <begin position="1"/>
        <end position="21"/>
    </location>
</feature>
<dbReference type="InterPro" id="IPR029483">
    <property type="entry name" value="GH97_C"/>
</dbReference>
<keyword evidence="6" id="KW-0732">Signal</keyword>
<dbReference type="Pfam" id="PF14508">
    <property type="entry name" value="GH97_N"/>
    <property type="match status" value="1"/>
</dbReference>
<sequence>MKIKLLFAVLFALSANMLSQVATVSSPDESIKVNVKITDRIYYDLVVDGVETMWYSPISMTTDKGILGHNPTLLKQSTTSEDKTIKTVWGIRSEVKDQYNELTLDFKGGYSLIFRMYNDGIAYRFKTSLKGDLIVYDEEVEYRFWENHKMLSHVVDSYTTSFEKLYTRQTLREVTPDNLISLPSAIIADNIRLTVLESDLFNYPGMYLSKSINHAHRSYLTAKFAKYPTEWVQNNFRLKITERANYIAKTTGTRVFPWRAISIARSDIEMADSDLVYKLARPSQIDASWVKPGKVAWDWWNALNLQGVDFETGINDKTYEYFIDFAARNNIEYVIMDEGWSDQFDVLLPTPMIDMEHLTQYAKDKGVKLILWAVWHTIDKQYKEAFELFERWGIAGVKIDFIDRDDQIAIEFYERMVKEAAKHHLLIDYHGCSKPTGMHRTYPNLINYEGVHGGEYNKFNNEQTPSHNVDLVFTRMMAGPIDYTPGAMSNSTQGDYHVSYYNPKSMGTRCHQLGMFVAYYAPLQMLCDAPTAYEKYPDILQFLSEVPTTWDETKAIEGEVGEYVVIARKKGEDWYIGGLNNWTEREVKINLSQILDEDNYKASLLIDGVNANRNAEDYQSIQKNATNKDVLTVTMKKGGGFVIRLTK</sequence>
<dbReference type="InterPro" id="IPR029486">
    <property type="entry name" value="GH97_N"/>
</dbReference>
<evidence type="ECO:0000259" key="7">
    <source>
        <dbReference type="Pfam" id="PF10566"/>
    </source>
</evidence>
<evidence type="ECO:0000256" key="2">
    <source>
        <dbReference type="ARBA" id="ARBA00011245"/>
    </source>
</evidence>
<comment type="cofactor">
    <cofactor evidence="1">
        <name>Ca(2+)</name>
        <dbReference type="ChEBI" id="CHEBI:29108"/>
    </cofactor>
</comment>
<organism evidence="10 11">
    <name type="scientific">Carboxylicivirga linearis</name>
    <dbReference type="NCBI Taxonomy" id="1628157"/>
    <lineage>
        <taxon>Bacteria</taxon>
        <taxon>Pseudomonadati</taxon>
        <taxon>Bacteroidota</taxon>
        <taxon>Bacteroidia</taxon>
        <taxon>Marinilabiliales</taxon>
        <taxon>Marinilabiliaceae</taxon>
        <taxon>Carboxylicivirga</taxon>
    </lineage>
</organism>
<dbReference type="GO" id="GO:0016787">
    <property type="term" value="F:hydrolase activity"/>
    <property type="evidence" value="ECO:0007669"/>
    <property type="project" value="UniProtKB-KW"/>
</dbReference>